<dbReference type="AlphaFoldDB" id="A0A5B9PEH8"/>
<evidence type="ECO:0000256" key="4">
    <source>
        <dbReference type="ARBA" id="ARBA00023136"/>
    </source>
</evidence>
<reference evidence="8 9" key="1">
    <citation type="submission" date="2019-08" db="EMBL/GenBank/DDBJ databases">
        <title>Deep-cultivation of Planctomycetes and their phenomic and genomic characterization uncovers novel biology.</title>
        <authorList>
            <person name="Wiegand S."/>
            <person name="Jogler M."/>
            <person name="Boedeker C."/>
            <person name="Pinto D."/>
            <person name="Vollmers J."/>
            <person name="Rivas-Marin E."/>
            <person name="Kohn T."/>
            <person name="Peeters S.H."/>
            <person name="Heuer A."/>
            <person name="Rast P."/>
            <person name="Oberbeckmann S."/>
            <person name="Bunk B."/>
            <person name="Jeske O."/>
            <person name="Meyerdierks A."/>
            <person name="Storesund J.E."/>
            <person name="Kallscheuer N."/>
            <person name="Luecker S."/>
            <person name="Lage O.M."/>
            <person name="Pohl T."/>
            <person name="Merkel B.J."/>
            <person name="Hornburger P."/>
            <person name="Mueller R.-W."/>
            <person name="Bruemmer F."/>
            <person name="Labrenz M."/>
            <person name="Spormann A.M."/>
            <person name="Op den Camp H."/>
            <person name="Overmann J."/>
            <person name="Amann R."/>
            <person name="Jetten M.S.M."/>
            <person name="Mascher T."/>
            <person name="Medema M.H."/>
            <person name="Devos D.P."/>
            <person name="Kaster A.-K."/>
            <person name="Ovreas L."/>
            <person name="Rohde M."/>
            <person name="Galperin M.Y."/>
            <person name="Jogler C."/>
        </authorList>
    </citation>
    <scope>NUCLEOTIDE SEQUENCE [LARGE SCALE GENOMIC DNA]</scope>
    <source>
        <strain evidence="8 9">FC18</strain>
    </source>
</reference>
<comment type="similarity">
    <text evidence="6">Belongs to the binding-protein-dependent transport system permease family. CysTW subfamily.</text>
</comment>
<dbReference type="KEGG" id="mff:MFFC18_50400"/>
<feature type="transmembrane region" description="Helical" evidence="5">
    <location>
        <begin position="138"/>
        <end position="158"/>
    </location>
</feature>
<protein>
    <recommendedName>
        <fullName evidence="6">Phosphate transport system permease protein</fullName>
    </recommendedName>
</protein>
<dbReference type="Proteomes" id="UP000322214">
    <property type="component" value="Chromosome"/>
</dbReference>
<dbReference type="NCBIfam" id="TIGR02138">
    <property type="entry name" value="phosphate_pstC"/>
    <property type="match status" value="1"/>
</dbReference>
<feature type="transmembrane region" description="Helical" evidence="5">
    <location>
        <begin position="221"/>
        <end position="242"/>
    </location>
</feature>
<feature type="transmembrane region" description="Helical" evidence="5">
    <location>
        <begin position="103"/>
        <end position="126"/>
    </location>
</feature>
<dbReference type="CDD" id="cd06261">
    <property type="entry name" value="TM_PBP2"/>
    <property type="match status" value="1"/>
</dbReference>
<dbReference type="STRING" id="980251.GCA_001642875_01418"/>
<dbReference type="SUPFAM" id="SSF161098">
    <property type="entry name" value="MetI-like"/>
    <property type="match status" value="1"/>
</dbReference>
<comment type="function">
    <text evidence="6">Part of the binding-protein-dependent transport system for phosphate; probably responsible for the translocation of the substrate across the membrane.</text>
</comment>
<evidence type="ECO:0000256" key="3">
    <source>
        <dbReference type="ARBA" id="ARBA00022989"/>
    </source>
</evidence>
<dbReference type="InterPro" id="IPR011864">
    <property type="entry name" value="Phosphate_PstC"/>
</dbReference>
<evidence type="ECO:0000256" key="6">
    <source>
        <dbReference type="RuleBase" id="RU363054"/>
    </source>
</evidence>
<name>A0A5B9PEH8_9BACT</name>
<dbReference type="GO" id="GO:0006817">
    <property type="term" value="P:phosphate ion transport"/>
    <property type="evidence" value="ECO:0007669"/>
    <property type="project" value="UniProtKB-KW"/>
</dbReference>
<organism evidence="8 9">
    <name type="scientific">Mariniblastus fucicola</name>
    <dbReference type="NCBI Taxonomy" id="980251"/>
    <lineage>
        <taxon>Bacteria</taxon>
        <taxon>Pseudomonadati</taxon>
        <taxon>Planctomycetota</taxon>
        <taxon>Planctomycetia</taxon>
        <taxon>Pirellulales</taxon>
        <taxon>Pirellulaceae</taxon>
        <taxon>Mariniblastus</taxon>
    </lineage>
</organism>
<dbReference type="Gene3D" id="1.10.3720.10">
    <property type="entry name" value="MetI-like"/>
    <property type="match status" value="1"/>
</dbReference>
<evidence type="ECO:0000256" key="5">
    <source>
        <dbReference type="RuleBase" id="RU363032"/>
    </source>
</evidence>
<evidence type="ECO:0000259" key="7">
    <source>
        <dbReference type="PROSITE" id="PS50928"/>
    </source>
</evidence>
<evidence type="ECO:0000313" key="8">
    <source>
        <dbReference type="EMBL" id="QEG25117.1"/>
    </source>
</evidence>
<accession>A0A5B9PEH8</accession>
<dbReference type="InterPro" id="IPR035906">
    <property type="entry name" value="MetI-like_sf"/>
</dbReference>
<dbReference type="Pfam" id="PF00528">
    <property type="entry name" value="BPD_transp_1"/>
    <property type="match status" value="1"/>
</dbReference>
<keyword evidence="9" id="KW-1185">Reference proteome</keyword>
<evidence type="ECO:0000313" key="9">
    <source>
        <dbReference type="Proteomes" id="UP000322214"/>
    </source>
</evidence>
<keyword evidence="4 5" id="KW-0472">Membrane</keyword>
<keyword evidence="6" id="KW-0592">Phosphate transport</keyword>
<dbReference type="PANTHER" id="PTHR42727:SF1">
    <property type="entry name" value="PHOSPHATE TRANSPORT SYSTEM PERMEASE"/>
    <property type="match status" value="1"/>
</dbReference>
<sequence>MSSSAASENGGPDYVRPNFPVKSSARSHRNQAIMVTLLTCCALVTLGTTIGIIYMLIKESMGFFASEDIDLWTFLTGTTWSVGRTQGKFEYGVWPLLSGTLRITVIAMALALPLGLVTAIYLSEYAPKGVRAILKPTLEILAGIPTVVLGFFAVKFITPNILSHLGDFKTFNAAAAGIAVGILCIPLVASLAEDALRAVPRTLREGAYGLGSTKLETTLKVIVPAALSGIISAFLLAVARAIGETMVVALAAGSSPTFTADPRVPSQTMTGFIVHTFKSESVVPGTPGYYSIYAVAALLFLITFGITLVGQIVRARYREVYN</sequence>
<dbReference type="PANTHER" id="PTHR42727">
    <property type="entry name" value="PHOSPHATE TRANSPORT SYSTEM PERMEASE PROTEIN"/>
    <property type="match status" value="1"/>
</dbReference>
<feature type="transmembrane region" description="Helical" evidence="5">
    <location>
        <begin position="170"/>
        <end position="192"/>
    </location>
</feature>
<dbReference type="EMBL" id="CP042912">
    <property type="protein sequence ID" value="QEG25117.1"/>
    <property type="molecule type" value="Genomic_DNA"/>
</dbReference>
<dbReference type="InterPro" id="IPR000515">
    <property type="entry name" value="MetI-like"/>
</dbReference>
<dbReference type="RefSeq" id="WP_084417070.1">
    <property type="nucleotide sequence ID" value="NZ_CP042912.1"/>
</dbReference>
<gene>
    <name evidence="8" type="primary">pstC</name>
    <name evidence="8" type="ORF">MFFC18_50400</name>
</gene>
<feature type="transmembrane region" description="Helical" evidence="5">
    <location>
        <begin position="290"/>
        <end position="313"/>
    </location>
</feature>
<keyword evidence="2 5" id="KW-0812">Transmembrane</keyword>
<dbReference type="PROSITE" id="PS50928">
    <property type="entry name" value="ABC_TM1"/>
    <property type="match status" value="1"/>
</dbReference>
<keyword evidence="3 5" id="KW-1133">Transmembrane helix</keyword>
<keyword evidence="5" id="KW-0813">Transport</keyword>
<feature type="domain" description="ABC transmembrane type-1" evidence="7">
    <location>
        <begin position="97"/>
        <end position="310"/>
    </location>
</feature>
<keyword evidence="6" id="KW-1003">Cell membrane</keyword>
<dbReference type="GO" id="GO:0005315">
    <property type="term" value="F:phosphate transmembrane transporter activity"/>
    <property type="evidence" value="ECO:0007669"/>
    <property type="project" value="InterPro"/>
</dbReference>
<evidence type="ECO:0000256" key="1">
    <source>
        <dbReference type="ARBA" id="ARBA00004651"/>
    </source>
</evidence>
<comment type="subcellular location">
    <subcellularLocation>
        <location evidence="1 5">Cell membrane</location>
        <topology evidence="1 5">Multi-pass membrane protein</topology>
    </subcellularLocation>
</comment>
<feature type="transmembrane region" description="Helical" evidence="5">
    <location>
        <begin position="32"/>
        <end position="57"/>
    </location>
</feature>
<evidence type="ECO:0000256" key="2">
    <source>
        <dbReference type="ARBA" id="ARBA00022692"/>
    </source>
</evidence>
<proteinExistence type="inferred from homology"/>
<dbReference type="GO" id="GO:0005886">
    <property type="term" value="C:plasma membrane"/>
    <property type="evidence" value="ECO:0007669"/>
    <property type="project" value="UniProtKB-SubCell"/>
</dbReference>